<keyword evidence="4" id="KW-1185">Reference proteome</keyword>
<organism evidence="3 4">
    <name type="scientific">Ruminococcus flavefaciens 007c</name>
    <dbReference type="NCBI Taxonomy" id="1341157"/>
    <lineage>
        <taxon>Bacteria</taxon>
        <taxon>Bacillati</taxon>
        <taxon>Bacillota</taxon>
        <taxon>Clostridia</taxon>
        <taxon>Eubacteriales</taxon>
        <taxon>Oscillospiraceae</taxon>
        <taxon>Ruminococcus</taxon>
    </lineage>
</organism>
<feature type="signal peptide" evidence="1">
    <location>
        <begin position="1"/>
        <end position="23"/>
    </location>
</feature>
<dbReference type="InterPro" id="IPR036439">
    <property type="entry name" value="Dockerin_dom_sf"/>
</dbReference>
<dbReference type="SUPFAM" id="SSF63446">
    <property type="entry name" value="Type I dockerin domain"/>
    <property type="match status" value="1"/>
</dbReference>
<reference evidence="3 4" key="1">
    <citation type="journal article" date="2014" name="PLoS ONE">
        <title>Rumen cellulosomics: divergent fiber-degrading strategies revealed by comparative genome-wide analysis of six ruminococcal strains.</title>
        <authorList>
            <person name="Dassa B."/>
            <person name="Borovok I."/>
            <person name="Ruimy-Israeli V."/>
            <person name="Lamed R."/>
            <person name="Flint H.J."/>
            <person name="Duncan S.H."/>
            <person name="Henrissat B."/>
            <person name="Coutinho P."/>
            <person name="Morrison M."/>
            <person name="Mosoni P."/>
            <person name="Yeoman C.J."/>
            <person name="White B.A."/>
            <person name="Bayer E.A."/>
        </authorList>
    </citation>
    <scope>NUCLEOTIDE SEQUENCE [LARGE SCALE GENOMIC DNA]</scope>
    <source>
        <strain evidence="3 4">007c</strain>
    </source>
</reference>
<dbReference type="GO" id="GO:0000272">
    <property type="term" value="P:polysaccharide catabolic process"/>
    <property type="evidence" value="ECO:0007669"/>
    <property type="project" value="InterPro"/>
</dbReference>
<dbReference type="AlphaFoldDB" id="W7US88"/>
<dbReference type="Gene3D" id="1.10.1330.10">
    <property type="entry name" value="Dockerin domain"/>
    <property type="match status" value="1"/>
</dbReference>
<feature type="domain" description="Dockerin" evidence="2">
    <location>
        <begin position="165"/>
        <end position="230"/>
    </location>
</feature>
<sequence length="230" mass="25542">MTCIKIAAALCAMCIIGNGVVLGSDKVCPHAITASAETGEFSNGFRWELTDYRILKFSGEGELIYWPWVEFDPIIYSQIRIREVIIDRGITKVGFIDYSDYGLEKITILNPECIICETPDNADPKESGVISNVRYGGVIYGYKGSTAESYAEKHGFAFEIIDDTPDVKKGDVNGDGEFSISDVVLLQKWLLAVPGTELADWKAADLCKDDELDVFDLCMMRKALIEKPEE</sequence>
<proteinExistence type="predicted"/>
<accession>W7US88</accession>
<dbReference type="PATRIC" id="fig|1341157.4.peg.901"/>
<keyword evidence="1" id="KW-0732">Signal</keyword>
<evidence type="ECO:0000313" key="4">
    <source>
        <dbReference type="Proteomes" id="UP000019365"/>
    </source>
</evidence>
<dbReference type="PROSITE" id="PS51766">
    <property type="entry name" value="DOCKERIN"/>
    <property type="match status" value="1"/>
</dbReference>
<name>W7US88_RUMFL</name>
<evidence type="ECO:0000259" key="2">
    <source>
        <dbReference type="PROSITE" id="PS51766"/>
    </source>
</evidence>
<dbReference type="InterPro" id="IPR016134">
    <property type="entry name" value="Dockerin_dom"/>
</dbReference>
<dbReference type="CDD" id="cd14256">
    <property type="entry name" value="Dockerin_I"/>
    <property type="match status" value="1"/>
</dbReference>
<dbReference type="RefSeq" id="WP_037297601.1">
    <property type="nucleotide sequence ID" value="NZ_ATAX01000016.1"/>
</dbReference>
<dbReference type="OrthoDB" id="1821151at2"/>
<dbReference type="InterPro" id="IPR002105">
    <property type="entry name" value="Dockerin_1_rpt"/>
</dbReference>
<dbReference type="Pfam" id="PF00404">
    <property type="entry name" value="Dockerin_1"/>
    <property type="match status" value="1"/>
</dbReference>
<comment type="caution">
    <text evidence="3">The sequence shown here is derived from an EMBL/GenBank/DDBJ whole genome shotgun (WGS) entry which is preliminary data.</text>
</comment>
<dbReference type="eggNOG" id="ENOG50325W3">
    <property type="taxonomic scope" value="Bacteria"/>
</dbReference>
<dbReference type="EMBL" id="ATAX01000016">
    <property type="protein sequence ID" value="EWM54239.1"/>
    <property type="molecule type" value="Genomic_DNA"/>
</dbReference>
<protein>
    <recommendedName>
        <fullName evidence="2">Dockerin domain-containing protein</fullName>
    </recommendedName>
</protein>
<feature type="chain" id="PRO_5004901917" description="Dockerin domain-containing protein" evidence="1">
    <location>
        <begin position="24"/>
        <end position="230"/>
    </location>
</feature>
<evidence type="ECO:0000256" key="1">
    <source>
        <dbReference type="SAM" id="SignalP"/>
    </source>
</evidence>
<gene>
    <name evidence="3" type="ORF">RF007C_11555</name>
</gene>
<evidence type="ECO:0000313" key="3">
    <source>
        <dbReference type="EMBL" id="EWM54239.1"/>
    </source>
</evidence>
<dbReference type="GO" id="GO:0004553">
    <property type="term" value="F:hydrolase activity, hydrolyzing O-glycosyl compounds"/>
    <property type="evidence" value="ECO:0007669"/>
    <property type="project" value="InterPro"/>
</dbReference>
<dbReference type="Proteomes" id="UP000019365">
    <property type="component" value="Unassembled WGS sequence"/>
</dbReference>